<reference evidence="2" key="1">
    <citation type="journal article" date="2014" name="Science">
        <title>Ancient hybridizations among the ancestral genomes of bread wheat.</title>
        <authorList>
            <consortium name="International Wheat Genome Sequencing Consortium,"/>
            <person name="Marcussen T."/>
            <person name="Sandve S.R."/>
            <person name="Heier L."/>
            <person name="Spannagl M."/>
            <person name="Pfeifer M."/>
            <person name="Jakobsen K.S."/>
            <person name="Wulff B.B."/>
            <person name="Steuernagel B."/>
            <person name="Mayer K.F."/>
            <person name="Olsen O.A."/>
        </authorList>
    </citation>
    <scope>NUCLEOTIDE SEQUENCE [LARGE SCALE GENOMIC DNA]</scope>
    <source>
        <strain evidence="2">cv. AL8/78</strain>
    </source>
</reference>
<name>A0A453NCG0_AEGTS</name>
<evidence type="ECO:0000313" key="1">
    <source>
        <dbReference type="EnsemblPlants" id="AET6Gv20320700.1"/>
    </source>
</evidence>
<dbReference type="EnsemblPlants" id="AET6Gv20320700.1">
    <property type="protein sequence ID" value="AET6Gv20320700.1"/>
    <property type="gene ID" value="AET6Gv20320700"/>
</dbReference>
<reference evidence="1" key="4">
    <citation type="submission" date="2019-03" db="UniProtKB">
        <authorList>
            <consortium name="EnsemblPlants"/>
        </authorList>
    </citation>
    <scope>IDENTIFICATION</scope>
</reference>
<accession>A0A453NCG0</accession>
<organism evidence="1 2">
    <name type="scientific">Aegilops tauschii subsp. strangulata</name>
    <name type="common">Goatgrass</name>
    <dbReference type="NCBI Taxonomy" id="200361"/>
    <lineage>
        <taxon>Eukaryota</taxon>
        <taxon>Viridiplantae</taxon>
        <taxon>Streptophyta</taxon>
        <taxon>Embryophyta</taxon>
        <taxon>Tracheophyta</taxon>
        <taxon>Spermatophyta</taxon>
        <taxon>Magnoliopsida</taxon>
        <taxon>Liliopsida</taxon>
        <taxon>Poales</taxon>
        <taxon>Poaceae</taxon>
        <taxon>BOP clade</taxon>
        <taxon>Pooideae</taxon>
        <taxon>Triticodae</taxon>
        <taxon>Triticeae</taxon>
        <taxon>Triticinae</taxon>
        <taxon>Aegilops</taxon>
    </lineage>
</organism>
<evidence type="ECO:0000313" key="2">
    <source>
        <dbReference type="Proteomes" id="UP000015105"/>
    </source>
</evidence>
<reference evidence="1" key="5">
    <citation type="journal article" date="2021" name="G3 (Bethesda)">
        <title>Aegilops tauschii genome assembly Aet v5.0 features greater sequence contiguity and improved annotation.</title>
        <authorList>
            <person name="Wang L."/>
            <person name="Zhu T."/>
            <person name="Rodriguez J.C."/>
            <person name="Deal K.R."/>
            <person name="Dubcovsky J."/>
            <person name="McGuire P.E."/>
            <person name="Lux T."/>
            <person name="Spannagl M."/>
            <person name="Mayer K.F.X."/>
            <person name="Baldrich P."/>
            <person name="Meyers B.C."/>
            <person name="Huo N."/>
            <person name="Gu Y.Q."/>
            <person name="Zhou H."/>
            <person name="Devos K.M."/>
            <person name="Bennetzen J.L."/>
            <person name="Unver T."/>
            <person name="Budak H."/>
            <person name="Gulick P.J."/>
            <person name="Galiba G."/>
            <person name="Kalapos B."/>
            <person name="Nelson D.R."/>
            <person name="Li P."/>
            <person name="You F.M."/>
            <person name="Luo M.C."/>
            <person name="Dvorak J."/>
        </authorList>
    </citation>
    <scope>NUCLEOTIDE SEQUENCE [LARGE SCALE GENOMIC DNA]</scope>
    <source>
        <strain evidence="1">cv. AL8/78</strain>
    </source>
</reference>
<reference evidence="2" key="2">
    <citation type="journal article" date="2017" name="Nat. Plants">
        <title>The Aegilops tauschii genome reveals multiple impacts of transposons.</title>
        <authorList>
            <person name="Zhao G."/>
            <person name="Zou C."/>
            <person name="Li K."/>
            <person name="Wang K."/>
            <person name="Li T."/>
            <person name="Gao L."/>
            <person name="Zhang X."/>
            <person name="Wang H."/>
            <person name="Yang Z."/>
            <person name="Liu X."/>
            <person name="Jiang W."/>
            <person name="Mao L."/>
            <person name="Kong X."/>
            <person name="Jiao Y."/>
            <person name="Jia J."/>
        </authorList>
    </citation>
    <scope>NUCLEOTIDE SEQUENCE [LARGE SCALE GENOMIC DNA]</scope>
    <source>
        <strain evidence="2">cv. AL8/78</strain>
    </source>
</reference>
<protein>
    <submittedName>
        <fullName evidence="1">Uncharacterized protein</fullName>
    </submittedName>
</protein>
<dbReference type="Proteomes" id="UP000015105">
    <property type="component" value="Chromosome 6D"/>
</dbReference>
<reference evidence="1" key="3">
    <citation type="journal article" date="2017" name="Nature">
        <title>Genome sequence of the progenitor of the wheat D genome Aegilops tauschii.</title>
        <authorList>
            <person name="Luo M.C."/>
            <person name="Gu Y.Q."/>
            <person name="Puiu D."/>
            <person name="Wang H."/>
            <person name="Twardziok S.O."/>
            <person name="Deal K.R."/>
            <person name="Huo N."/>
            <person name="Zhu T."/>
            <person name="Wang L."/>
            <person name="Wang Y."/>
            <person name="McGuire P.E."/>
            <person name="Liu S."/>
            <person name="Long H."/>
            <person name="Ramasamy R.K."/>
            <person name="Rodriguez J.C."/>
            <person name="Van S.L."/>
            <person name="Yuan L."/>
            <person name="Wang Z."/>
            <person name="Xia Z."/>
            <person name="Xiao L."/>
            <person name="Anderson O.D."/>
            <person name="Ouyang S."/>
            <person name="Liang Y."/>
            <person name="Zimin A.V."/>
            <person name="Pertea G."/>
            <person name="Qi P."/>
            <person name="Bennetzen J.L."/>
            <person name="Dai X."/>
            <person name="Dawson M.W."/>
            <person name="Muller H.G."/>
            <person name="Kugler K."/>
            <person name="Rivarola-Duarte L."/>
            <person name="Spannagl M."/>
            <person name="Mayer K.F.X."/>
            <person name="Lu F.H."/>
            <person name="Bevan M.W."/>
            <person name="Leroy P."/>
            <person name="Li P."/>
            <person name="You F.M."/>
            <person name="Sun Q."/>
            <person name="Liu Z."/>
            <person name="Lyons E."/>
            <person name="Wicker T."/>
            <person name="Salzberg S.L."/>
            <person name="Devos K.M."/>
            <person name="Dvorak J."/>
        </authorList>
    </citation>
    <scope>NUCLEOTIDE SEQUENCE [LARGE SCALE GENOMIC DNA]</scope>
    <source>
        <strain evidence="1">cv. AL8/78</strain>
    </source>
</reference>
<keyword evidence="2" id="KW-1185">Reference proteome</keyword>
<proteinExistence type="predicted"/>
<sequence>TMIIGNGPRALFWEDRWLNGRSISEIAPQLYAVVPKHRRKNRTVADALQAHRWASDIQGVIGIQEIGQYLLTWRAIES</sequence>
<dbReference type="STRING" id="200361.A0A453NCG0"/>
<dbReference type="AlphaFoldDB" id="A0A453NCG0"/>
<dbReference type="Gramene" id="AET6Gv20320700.1">
    <property type="protein sequence ID" value="AET6Gv20320700.1"/>
    <property type="gene ID" value="AET6Gv20320700"/>
</dbReference>